<dbReference type="EMBL" id="JACYFU010000002">
    <property type="protein sequence ID" value="MBD8066055.1"/>
    <property type="molecule type" value="Genomic_DNA"/>
</dbReference>
<gene>
    <name evidence="2" type="ORF">IC608_11280</name>
</gene>
<accession>A0A927FTL7</accession>
<name>A0A927FTL7_9HYPH</name>
<comment type="caution">
    <text evidence="2">The sequence shown here is derived from an EMBL/GenBank/DDBJ whole genome shotgun (WGS) entry which is preliminary data.</text>
</comment>
<evidence type="ECO:0000313" key="3">
    <source>
        <dbReference type="Proteomes" id="UP000654108"/>
    </source>
</evidence>
<organism evidence="2 3">
    <name type="scientific">Devosia oryzisoli</name>
    <dbReference type="NCBI Taxonomy" id="2774138"/>
    <lineage>
        <taxon>Bacteria</taxon>
        <taxon>Pseudomonadati</taxon>
        <taxon>Pseudomonadota</taxon>
        <taxon>Alphaproteobacteria</taxon>
        <taxon>Hyphomicrobiales</taxon>
        <taxon>Devosiaceae</taxon>
        <taxon>Devosia</taxon>
    </lineage>
</organism>
<protein>
    <submittedName>
        <fullName evidence="2">Uncharacterized protein</fullName>
    </submittedName>
</protein>
<dbReference type="AlphaFoldDB" id="A0A927FTL7"/>
<dbReference type="RefSeq" id="WP_191775351.1">
    <property type="nucleotide sequence ID" value="NZ_JACYFU010000002.1"/>
</dbReference>
<dbReference type="Proteomes" id="UP000654108">
    <property type="component" value="Unassembled WGS sequence"/>
</dbReference>
<evidence type="ECO:0000256" key="1">
    <source>
        <dbReference type="SAM" id="MobiDB-lite"/>
    </source>
</evidence>
<keyword evidence="3" id="KW-1185">Reference proteome</keyword>
<evidence type="ECO:0000313" key="2">
    <source>
        <dbReference type="EMBL" id="MBD8066055.1"/>
    </source>
</evidence>
<proteinExistence type="predicted"/>
<sequence length="427" mass="48913">MVTREQLYDQVWSEPMIKVAERYGVSGTYLARVCDVLNVPRPPRGYWQKLAVGKAAPAETLPEALSGDQTSWDEKGGPLPRQAPPRPVRQSALGPGRPKKRGKPSEGVHPLIRGALAEFRRSRPVDNGGYLKPYKKLLPYVVASDDQIERALDVANRLYQELEAVGARVMIGTGGHGWYGITLDEREHPKEDRQRAYYGSGVWSPMRPTIAHFPDVALGVTVMEMSGEVLLRYVGGNYIRETEYQANLRMYRHQHTWTTTRELPIGRFRVTAFSTDGVQWSKTWQEKGSTTIDGMLGRIAGEIRRAVPEVQALVEEARRQAEIRRQEWIAAEERRKREDDRRRVAESVKQSQEGLGGVITRWADRMAVERFFEELSRSIDKLPEEQRSDMLERLQMAREFMGTVDPLDFFRAWKTPKEIYQPVYSVE</sequence>
<feature type="region of interest" description="Disordered" evidence="1">
    <location>
        <begin position="61"/>
        <end position="108"/>
    </location>
</feature>
<reference evidence="2" key="1">
    <citation type="submission" date="2020-09" db="EMBL/GenBank/DDBJ databases">
        <title>Genome seq and assembly of Devosia sp.</title>
        <authorList>
            <person name="Chhetri G."/>
        </authorList>
    </citation>
    <scope>NUCLEOTIDE SEQUENCE</scope>
    <source>
        <strain evidence="2">PTR5</strain>
    </source>
</reference>